<dbReference type="InterPro" id="IPR050197">
    <property type="entry name" value="Aldolase_class_II_sugar_metab"/>
</dbReference>
<reference evidence="15 16" key="1">
    <citation type="submission" date="2020-03" db="EMBL/GenBank/DDBJ databases">
        <title>Vagococcus sp. nov., isolated from beetles.</title>
        <authorList>
            <person name="Hyun D.-W."/>
            <person name="Bae J.-W."/>
        </authorList>
    </citation>
    <scope>NUCLEOTIDE SEQUENCE [LARGE SCALE GENOMIC DNA]</scope>
    <source>
        <strain evidence="15 16">HDW17A</strain>
    </source>
</reference>
<sequence>MMSEEIIKEMKERVYRANLRLSEEKLIKLTWGNVSEINRELCIIVIKPSGVSYEEMSADKMVVTDLRGQPIGDQMKPSSDMMTHAHLYESFPKIGSIVHTHSEHAVMWAQAGKDIPAYGTTHADHFFGDVPCARELTTEEISGEYERNTGHVIVECILERGIDYEAVPAILVKSHGPFTWGSTTEKAVDNAVVLDVVAKMAMGTEYISKSSLTKKIPQYLLDKHYLRKHGKNAYYGQ</sequence>
<dbReference type="NCBIfam" id="NF006047">
    <property type="entry name" value="PRK08193.1"/>
    <property type="match status" value="1"/>
</dbReference>
<dbReference type="RefSeq" id="WP_166008207.1">
    <property type="nucleotide sequence ID" value="NZ_CP049886.1"/>
</dbReference>
<evidence type="ECO:0000256" key="4">
    <source>
        <dbReference type="ARBA" id="ARBA00013186"/>
    </source>
</evidence>
<dbReference type="GO" id="GO:0046872">
    <property type="term" value="F:metal ion binding"/>
    <property type="evidence" value="ECO:0007669"/>
    <property type="project" value="UniProtKB-KW"/>
</dbReference>
<dbReference type="InterPro" id="IPR001303">
    <property type="entry name" value="Aldolase_II/adducin_N"/>
</dbReference>
<dbReference type="GO" id="GO:0008742">
    <property type="term" value="F:L-ribulose-phosphate 4-epimerase activity"/>
    <property type="evidence" value="ECO:0007669"/>
    <property type="project" value="UniProtKB-EC"/>
</dbReference>
<evidence type="ECO:0000256" key="2">
    <source>
        <dbReference type="ARBA" id="ARBA00001947"/>
    </source>
</evidence>
<evidence type="ECO:0000256" key="9">
    <source>
        <dbReference type="ARBA" id="ARBA00023277"/>
    </source>
</evidence>
<evidence type="ECO:0000256" key="10">
    <source>
        <dbReference type="ARBA" id="ARBA00032206"/>
    </source>
</evidence>
<feature type="domain" description="Class II aldolase/adducin N-terminal" evidence="14">
    <location>
        <begin position="12"/>
        <end position="202"/>
    </location>
</feature>
<evidence type="ECO:0000313" key="15">
    <source>
        <dbReference type="EMBL" id="QIL46819.1"/>
    </source>
</evidence>
<dbReference type="GO" id="GO:0019568">
    <property type="term" value="P:arabinose catabolic process"/>
    <property type="evidence" value="ECO:0007669"/>
    <property type="project" value="UniProtKB-KW"/>
</dbReference>
<accession>A0A6G8APC4</accession>
<proteinExistence type="inferred from homology"/>
<keyword evidence="8" id="KW-0413">Isomerase</keyword>
<protein>
    <recommendedName>
        <fullName evidence="13">L-ribulose-5-phosphate 4-epimerase</fullName>
        <ecNumber evidence="4">5.1.3.4</ecNumber>
    </recommendedName>
    <alternativeName>
        <fullName evidence="10">Phosphoribulose isomerase</fullName>
    </alternativeName>
</protein>
<organism evidence="15 16">
    <name type="scientific">Vagococcus coleopterorum</name>
    <dbReference type="NCBI Taxonomy" id="2714946"/>
    <lineage>
        <taxon>Bacteria</taxon>
        <taxon>Bacillati</taxon>
        <taxon>Bacillota</taxon>
        <taxon>Bacilli</taxon>
        <taxon>Lactobacillales</taxon>
        <taxon>Enterococcaceae</taxon>
        <taxon>Vagococcus</taxon>
    </lineage>
</organism>
<dbReference type="GO" id="GO:0005829">
    <property type="term" value="C:cytosol"/>
    <property type="evidence" value="ECO:0007669"/>
    <property type="project" value="TreeGrafter"/>
</dbReference>
<keyword evidence="5" id="KW-0479">Metal-binding</keyword>
<evidence type="ECO:0000259" key="14">
    <source>
        <dbReference type="SMART" id="SM01007"/>
    </source>
</evidence>
<dbReference type="AlphaFoldDB" id="A0A6G8APC4"/>
<keyword evidence="7" id="KW-0054">Arabinose catabolism</keyword>
<evidence type="ECO:0000256" key="5">
    <source>
        <dbReference type="ARBA" id="ARBA00022723"/>
    </source>
</evidence>
<keyword evidence="6" id="KW-0862">Zinc</keyword>
<evidence type="ECO:0000256" key="8">
    <source>
        <dbReference type="ARBA" id="ARBA00023235"/>
    </source>
</evidence>
<comment type="catalytic activity">
    <reaction evidence="1">
        <text>L-ribulose 5-phosphate = D-xylulose 5-phosphate</text>
        <dbReference type="Rhea" id="RHEA:22368"/>
        <dbReference type="ChEBI" id="CHEBI:57737"/>
        <dbReference type="ChEBI" id="CHEBI:58226"/>
        <dbReference type="EC" id="5.1.3.4"/>
    </reaction>
</comment>
<dbReference type="SUPFAM" id="SSF53639">
    <property type="entry name" value="AraD/HMP-PK domain-like"/>
    <property type="match status" value="1"/>
</dbReference>
<name>A0A6G8APC4_9ENTE</name>
<evidence type="ECO:0000256" key="11">
    <source>
        <dbReference type="ARBA" id="ARBA00053542"/>
    </source>
</evidence>
<evidence type="ECO:0000256" key="6">
    <source>
        <dbReference type="ARBA" id="ARBA00022833"/>
    </source>
</evidence>
<gene>
    <name evidence="15" type="primary">araD</name>
    <name evidence="15" type="ORF">G7081_06920</name>
</gene>
<keyword evidence="9" id="KW-0119">Carbohydrate metabolism</keyword>
<dbReference type="Gene3D" id="3.40.225.10">
    <property type="entry name" value="Class II aldolase/adducin N-terminal domain"/>
    <property type="match status" value="1"/>
</dbReference>
<dbReference type="EC" id="5.1.3.4" evidence="4"/>
<keyword evidence="16" id="KW-1185">Reference proteome</keyword>
<dbReference type="KEGG" id="vah:G7081_06920"/>
<dbReference type="GO" id="GO:0016832">
    <property type="term" value="F:aldehyde-lyase activity"/>
    <property type="evidence" value="ECO:0007669"/>
    <property type="project" value="TreeGrafter"/>
</dbReference>
<evidence type="ECO:0000256" key="13">
    <source>
        <dbReference type="ARBA" id="ARBA00074961"/>
    </source>
</evidence>
<comment type="similarity">
    <text evidence="3">Belongs to the aldolase class II family. AraD/FucA subfamily.</text>
</comment>
<comment type="cofactor">
    <cofactor evidence="2">
        <name>Zn(2+)</name>
        <dbReference type="ChEBI" id="CHEBI:29105"/>
    </cofactor>
</comment>
<dbReference type="SMART" id="SM01007">
    <property type="entry name" value="Aldolase_II"/>
    <property type="match status" value="1"/>
</dbReference>
<dbReference type="Proteomes" id="UP000500890">
    <property type="component" value="Chromosome"/>
</dbReference>
<dbReference type="InterPro" id="IPR036409">
    <property type="entry name" value="Aldolase_II/adducin_N_sf"/>
</dbReference>
<dbReference type="PANTHER" id="PTHR22789">
    <property type="entry name" value="FUCULOSE PHOSPHATE ALDOLASE"/>
    <property type="match status" value="1"/>
</dbReference>
<comment type="function">
    <text evidence="11">Involved in the degradation of L-arabinose. Catalyzes the interconversion of L-ribulose 5-phosphate (LRu5P) and D-xylulose 5-phosphate (D-Xu5P) via a retroaldol/aldol mechanism (carbon-carbon bond cleavage analogous to a class II aldolase reaction).</text>
</comment>
<evidence type="ECO:0000256" key="3">
    <source>
        <dbReference type="ARBA" id="ARBA00010037"/>
    </source>
</evidence>
<evidence type="ECO:0000313" key="16">
    <source>
        <dbReference type="Proteomes" id="UP000500890"/>
    </source>
</evidence>
<evidence type="ECO:0000256" key="7">
    <source>
        <dbReference type="ARBA" id="ARBA00022935"/>
    </source>
</evidence>
<comment type="pathway">
    <text evidence="12">Carbohydrate degradation; L-arabinose degradation via L-ribulose; D-xylulose 5-phosphate from L-arabinose (bacterial route): step 3/3.</text>
</comment>
<dbReference type="PANTHER" id="PTHR22789:SF8">
    <property type="entry name" value="L-RIBULOSE-5-PHOSPHATE 4-EPIMERASE SGBE"/>
    <property type="match status" value="1"/>
</dbReference>
<evidence type="ECO:0000256" key="1">
    <source>
        <dbReference type="ARBA" id="ARBA00001726"/>
    </source>
</evidence>
<dbReference type="Pfam" id="PF00596">
    <property type="entry name" value="Aldolase_II"/>
    <property type="match status" value="1"/>
</dbReference>
<evidence type="ECO:0000256" key="12">
    <source>
        <dbReference type="ARBA" id="ARBA00060520"/>
    </source>
</evidence>
<dbReference type="EMBL" id="CP049886">
    <property type="protein sequence ID" value="QIL46819.1"/>
    <property type="molecule type" value="Genomic_DNA"/>
</dbReference>
<dbReference type="FunFam" id="3.40.225.10:FF:000001">
    <property type="entry name" value="L-ribulose-5-phosphate 4-epimerase UlaF"/>
    <property type="match status" value="1"/>
</dbReference>